<evidence type="ECO:0000256" key="7">
    <source>
        <dbReference type="ARBA" id="ARBA00083243"/>
    </source>
</evidence>
<proteinExistence type="inferred from homology"/>
<evidence type="ECO:0000256" key="2">
    <source>
        <dbReference type="ARBA" id="ARBA00023015"/>
    </source>
</evidence>
<dbReference type="SUPFAM" id="SSF46785">
    <property type="entry name" value="Winged helix' DNA-binding domain"/>
    <property type="match status" value="1"/>
</dbReference>
<gene>
    <name evidence="9" type="ORF">GGI64_004422</name>
</gene>
<dbReference type="PANTHER" id="PTHR30537">
    <property type="entry name" value="HTH-TYPE TRANSCRIPTIONAL REGULATOR"/>
    <property type="match status" value="1"/>
</dbReference>
<dbReference type="InterPro" id="IPR005119">
    <property type="entry name" value="LysR_subst-bd"/>
</dbReference>
<keyword evidence="2" id="KW-0805">Transcription regulation</keyword>
<keyword evidence="3 9" id="KW-0238">DNA-binding</keyword>
<comment type="caution">
    <text evidence="9">The sequence shown here is derived from an EMBL/GenBank/DDBJ whole genome shotgun (WGS) entry which is preliminary data.</text>
</comment>
<protein>
    <recommendedName>
        <fullName evidence="6">HTH-type transcriptional regulator TtuA</fullName>
    </recommendedName>
    <alternativeName>
        <fullName evidence="7">Tartrate utilization transcriptional regulator</fullName>
    </alternativeName>
</protein>
<dbReference type="PANTHER" id="PTHR30537:SF72">
    <property type="entry name" value="LYSR FAMILY TRANSCRIPTIONAL REGULATOR"/>
    <property type="match status" value="1"/>
</dbReference>
<comment type="similarity">
    <text evidence="1">Belongs to the LysR transcriptional regulatory family.</text>
</comment>
<dbReference type="GO" id="GO:0006351">
    <property type="term" value="P:DNA-templated transcription"/>
    <property type="evidence" value="ECO:0007669"/>
    <property type="project" value="TreeGrafter"/>
</dbReference>
<dbReference type="RefSeq" id="WP_179612558.1">
    <property type="nucleotide sequence ID" value="NZ_JACBZV010000007.1"/>
</dbReference>
<evidence type="ECO:0000313" key="10">
    <source>
        <dbReference type="Proteomes" id="UP000535276"/>
    </source>
</evidence>
<dbReference type="SUPFAM" id="SSF53850">
    <property type="entry name" value="Periplasmic binding protein-like II"/>
    <property type="match status" value="1"/>
</dbReference>
<dbReference type="CDD" id="cd08422">
    <property type="entry name" value="PBP2_CrgA_like"/>
    <property type="match status" value="1"/>
</dbReference>
<dbReference type="InterPro" id="IPR036388">
    <property type="entry name" value="WH-like_DNA-bd_sf"/>
</dbReference>
<feature type="domain" description="HTH lysR-type" evidence="8">
    <location>
        <begin position="1"/>
        <end position="59"/>
    </location>
</feature>
<dbReference type="FunFam" id="1.10.10.10:FF:000001">
    <property type="entry name" value="LysR family transcriptional regulator"/>
    <property type="match status" value="1"/>
</dbReference>
<dbReference type="Gene3D" id="1.10.10.10">
    <property type="entry name" value="Winged helix-like DNA-binding domain superfamily/Winged helix DNA-binding domain"/>
    <property type="match status" value="1"/>
</dbReference>
<dbReference type="GO" id="GO:0043565">
    <property type="term" value="F:sequence-specific DNA binding"/>
    <property type="evidence" value="ECO:0007669"/>
    <property type="project" value="TreeGrafter"/>
</dbReference>
<evidence type="ECO:0000256" key="5">
    <source>
        <dbReference type="ARBA" id="ARBA00054626"/>
    </source>
</evidence>
<reference evidence="9 10" key="1">
    <citation type="submission" date="2020-07" db="EMBL/GenBank/DDBJ databases">
        <title>Genomic Encyclopedia of Type Strains, Phase IV (KMG-V): Genome sequencing to study the core and pangenomes of soil and plant-associated prokaryotes.</title>
        <authorList>
            <person name="Whitman W."/>
        </authorList>
    </citation>
    <scope>NUCLEOTIDE SEQUENCE [LARGE SCALE GENOMIC DNA]</scope>
    <source>
        <strain evidence="9 10">SEMIA 4052</strain>
    </source>
</reference>
<dbReference type="Pfam" id="PF00126">
    <property type="entry name" value="HTH_1"/>
    <property type="match status" value="1"/>
</dbReference>
<sequence length="309" mass="33566">MDSLSNLQSFVRSAELGSLSAAARHLGLTPAAVSRNVAALEAALGTRLFQRSTRSIKLTEAGERLLFSVRDSLENLQTAIAEASGDSHQPAGVLKISMGPTFGIGYILPMLPEFMSRYPMIRPEWMFENRAVDLVAEGYDAAIGGGFDLTPGTVSRTLAPAHLIAVASPAYMRSRLIPVDPAGLADLDGIVMRSLRTGRITQRQMRNAEGLELPIALKQTLVVNDPAAMRAASLLGLGVTMIAKPDALPYLERGELIRLLPGWWVDAGPISIYYANRTLLPSKTRVFVDFIAELFQRERYPERFAGSLG</sequence>
<dbReference type="PRINTS" id="PR00039">
    <property type="entry name" value="HTHLYSR"/>
</dbReference>
<dbReference type="PROSITE" id="PS50931">
    <property type="entry name" value="HTH_LYSR"/>
    <property type="match status" value="1"/>
</dbReference>
<evidence type="ECO:0000256" key="3">
    <source>
        <dbReference type="ARBA" id="ARBA00023125"/>
    </source>
</evidence>
<accession>A0A7Z0IZY4</accession>
<dbReference type="InterPro" id="IPR036390">
    <property type="entry name" value="WH_DNA-bd_sf"/>
</dbReference>
<evidence type="ECO:0000313" key="9">
    <source>
        <dbReference type="EMBL" id="NYJ13341.1"/>
    </source>
</evidence>
<organism evidence="9 10">
    <name type="scientific">Rhizobium leguminosarum</name>
    <dbReference type="NCBI Taxonomy" id="384"/>
    <lineage>
        <taxon>Bacteria</taxon>
        <taxon>Pseudomonadati</taxon>
        <taxon>Pseudomonadota</taxon>
        <taxon>Alphaproteobacteria</taxon>
        <taxon>Hyphomicrobiales</taxon>
        <taxon>Rhizobiaceae</taxon>
        <taxon>Rhizobium/Agrobacterium group</taxon>
        <taxon>Rhizobium</taxon>
    </lineage>
</organism>
<dbReference type="Gene3D" id="3.40.190.290">
    <property type="match status" value="1"/>
</dbReference>
<dbReference type="Proteomes" id="UP000535276">
    <property type="component" value="Unassembled WGS sequence"/>
</dbReference>
<dbReference type="Pfam" id="PF03466">
    <property type="entry name" value="LysR_substrate"/>
    <property type="match status" value="1"/>
</dbReference>
<keyword evidence="4" id="KW-0804">Transcription</keyword>
<dbReference type="GO" id="GO:0003700">
    <property type="term" value="F:DNA-binding transcription factor activity"/>
    <property type="evidence" value="ECO:0007669"/>
    <property type="project" value="InterPro"/>
</dbReference>
<evidence type="ECO:0000256" key="6">
    <source>
        <dbReference type="ARBA" id="ARBA00067332"/>
    </source>
</evidence>
<evidence type="ECO:0000256" key="4">
    <source>
        <dbReference type="ARBA" id="ARBA00023163"/>
    </source>
</evidence>
<dbReference type="AlphaFoldDB" id="A0A7Z0IZY4"/>
<dbReference type="InterPro" id="IPR000847">
    <property type="entry name" value="LysR_HTH_N"/>
</dbReference>
<name>A0A7Z0IZY4_RHILE</name>
<evidence type="ECO:0000259" key="8">
    <source>
        <dbReference type="PROSITE" id="PS50931"/>
    </source>
</evidence>
<evidence type="ECO:0000256" key="1">
    <source>
        <dbReference type="ARBA" id="ARBA00009437"/>
    </source>
</evidence>
<dbReference type="EMBL" id="JACBZV010000007">
    <property type="protein sequence ID" value="NYJ13341.1"/>
    <property type="molecule type" value="Genomic_DNA"/>
</dbReference>
<dbReference type="InterPro" id="IPR058163">
    <property type="entry name" value="LysR-type_TF_proteobact-type"/>
</dbReference>
<comment type="function">
    <text evidence="5">Transcriptional regulator of the ttuABCDE tartrate utilization operon.</text>
</comment>